<comment type="function">
    <text evidence="5">Catalyzes the oxidative deamination and cyclization of 2-amino-3,7-dideoxy-D-threo-hept-6-ulosonic acid (ADH) to yield 3-dehydroquinate (DHQ), which is fed into the canonical shikimic pathway of aromatic amino acid biosynthesis.</text>
</comment>
<evidence type="ECO:0000259" key="7">
    <source>
        <dbReference type="Pfam" id="PF26558"/>
    </source>
</evidence>
<dbReference type="GO" id="GO:0008652">
    <property type="term" value="P:amino acid biosynthetic process"/>
    <property type="evidence" value="ECO:0007669"/>
    <property type="project" value="UniProtKB-KW"/>
</dbReference>
<comment type="caution">
    <text evidence="8">The sequence shown here is derived from an EMBL/GenBank/DDBJ whole genome shotgun (WGS) entry which is preliminary data.</text>
</comment>
<dbReference type="PANTHER" id="PTHR33563">
    <property type="match status" value="1"/>
</dbReference>
<dbReference type="InterPro" id="IPR030960">
    <property type="entry name" value="DHQS/DOIS_N"/>
</dbReference>
<evidence type="ECO:0000259" key="6">
    <source>
        <dbReference type="Pfam" id="PF01959"/>
    </source>
</evidence>
<dbReference type="GO" id="GO:0102042">
    <property type="term" value="F:dehydroquinate synthase activity"/>
    <property type="evidence" value="ECO:0007669"/>
    <property type="project" value="UniProtKB-EC"/>
</dbReference>
<protein>
    <recommendedName>
        <fullName evidence="5">3-dehydroquinate synthase</fullName>
        <shortName evidence="5">DHQ synthase</shortName>
        <ecNumber evidence="5">1.4.1.24</ecNumber>
    </recommendedName>
    <alternativeName>
        <fullName evidence="5">3-dehydroquinate synthase II</fullName>
    </alternativeName>
</protein>
<dbReference type="InterPro" id="IPR056179">
    <property type="entry name" value="DHQS_C"/>
</dbReference>
<dbReference type="GO" id="GO:0003856">
    <property type="term" value="F:3-dehydroquinate synthase activity"/>
    <property type="evidence" value="ECO:0007669"/>
    <property type="project" value="InterPro"/>
</dbReference>
<name>A0A8J8PFM2_9ARCH</name>
<dbReference type="Proteomes" id="UP000752814">
    <property type="component" value="Unassembled WGS sequence"/>
</dbReference>
<feature type="domain" description="3-dehydroquinate synthase C-terminal" evidence="7">
    <location>
        <begin position="169"/>
        <end position="341"/>
    </location>
</feature>
<evidence type="ECO:0000256" key="3">
    <source>
        <dbReference type="ARBA" id="ARBA00023027"/>
    </source>
</evidence>
<organism evidence="8 9">
    <name type="scientific">Candidatus Methanomassiliicoccus intestinalis</name>
    <dbReference type="NCBI Taxonomy" id="1406512"/>
    <lineage>
        <taxon>Archaea</taxon>
        <taxon>Methanobacteriati</taxon>
        <taxon>Thermoplasmatota</taxon>
        <taxon>Thermoplasmata</taxon>
        <taxon>Methanomassiliicoccales</taxon>
        <taxon>Methanomassiliicoccaceae</taxon>
        <taxon>Methanomassiliicoccus</taxon>
    </lineage>
</organism>
<evidence type="ECO:0000313" key="9">
    <source>
        <dbReference type="Proteomes" id="UP000752814"/>
    </source>
</evidence>
<evidence type="ECO:0000256" key="4">
    <source>
        <dbReference type="ARBA" id="ARBA00023141"/>
    </source>
</evidence>
<evidence type="ECO:0000256" key="2">
    <source>
        <dbReference type="ARBA" id="ARBA00023002"/>
    </source>
</evidence>
<evidence type="ECO:0000256" key="1">
    <source>
        <dbReference type="ARBA" id="ARBA00022605"/>
    </source>
</evidence>
<dbReference type="Pfam" id="PF01959">
    <property type="entry name" value="DHQS"/>
    <property type="match status" value="1"/>
</dbReference>
<accession>A0A8J8PFM2</accession>
<comment type="similarity">
    <text evidence="5">Belongs to the archaeal-type DHQ synthase family.</text>
</comment>
<proteinExistence type="inferred from homology"/>
<dbReference type="AlphaFoldDB" id="A0A8J8PFM2"/>
<feature type="domain" description="3-dehydroquinate synthase N-terminal" evidence="6">
    <location>
        <begin position="3"/>
        <end position="154"/>
    </location>
</feature>
<keyword evidence="2 5" id="KW-0560">Oxidoreductase</keyword>
<reference evidence="8" key="1">
    <citation type="submission" date="2016-03" db="EMBL/GenBank/DDBJ databases">
        <authorList>
            <person name="Borrel G."/>
            <person name="Mccann A."/>
            <person name="O'Toole P.W."/>
        </authorList>
    </citation>
    <scope>NUCLEOTIDE SEQUENCE</scope>
    <source>
        <strain evidence="8">183</strain>
    </source>
</reference>
<dbReference type="PIRSF" id="PIRSF006655">
    <property type="entry name" value="DHQ_synth"/>
    <property type="match status" value="1"/>
</dbReference>
<dbReference type="Pfam" id="PF26558">
    <property type="entry name" value="DHQS_2nd"/>
    <property type="match status" value="1"/>
</dbReference>
<evidence type="ECO:0000313" key="8">
    <source>
        <dbReference type="EMBL" id="TQS82881.1"/>
    </source>
</evidence>
<dbReference type="EC" id="1.4.1.24" evidence="5"/>
<gene>
    <name evidence="5" type="primary">aroB'</name>
    <name evidence="8" type="ORF">A3207_02755</name>
</gene>
<keyword evidence="1 5" id="KW-0028">Amino-acid biosynthesis</keyword>
<keyword evidence="4 5" id="KW-0057">Aromatic amino acid biosynthesis</keyword>
<evidence type="ECO:0000256" key="5">
    <source>
        <dbReference type="HAMAP-Rule" id="MF_01244"/>
    </source>
</evidence>
<dbReference type="PANTHER" id="PTHR33563:SF1">
    <property type="entry name" value="3-DEHYDROQUINATE SYNTHASE"/>
    <property type="match status" value="1"/>
</dbReference>
<dbReference type="GO" id="GO:0051287">
    <property type="term" value="F:NAD binding"/>
    <property type="evidence" value="ECO:0007669"/>
    <property type="project" value="UniProtKB-UniRule"/>
</dbReference>
<dbReference type="EMBL" id="LVVT01000014">
    <property type="protein sequence ID" value="TQS82881.1"/>
    <property type="molecule type" value="Genomic_DNA"/>
</dbReference>
<sequence>MDKKIVWIRADLLEEYDDRKSIVSSALEAGFTDIIIRAEDEQLKHLGRFNAIIYNDGDYILDGKKIGEEVVITSSKDQDFAATLAGKIENVVISTENWKIIPLENLITAFQKTITNLIVSSSNPDDAKLFLETMEVGSDGILVNISNPADLSKYAFLIEKNEPVCLNEVKITKIETLGIGDRVCIDTCSILEVGEGMLVGSQSSCLFLIASESLESEYVASRPFRVNAGAVHAYVMTSSGRTKYLSEIGSGDELLAVKSDGVARKVNVGRAKVEKRPLVLIEGECKNKKHSVILQNAETIRLCTKNSTVSVSDLKVGDCVLARIEEGGRHFGQVIDETIVEL</sequence>
<dbReference type="RefSeq" id="WP_400256244.1">
    <property type="nucleotide sequence ID" value="NZ_CAYAYE010000014.1"/>
</dbReference>
<dbReference type="GO" id="GO:0009073">
    <property type="term" value="P:aromatic amino acid family biosynthetic process"/>
    <property type="evidence" value="ECO:0007669"/>
    <property type="project" value="UniProtKB-UniRule"/>
</dbReference>
<comment type="catalytic activity">
    <reaction evidence="5">
        <text>2-amino-2,3,7-trideoxy-D-lyxo-hept-6-ulosonate + NAD(+) + H2O = 3-dehydroquinate + NH4(+) + NADH + H(+)</text>
        <dbReference type="Rhea" id="RHEA:25956"/>
        <dbReference type="ChEBI" id="CHEBI:15377"/>
        <dbReference type="ChEBI" id="CHEBI:15378"/>
        <dbReference type="ChEBI" id="CHEBI:28938"/>
        <dbReference type="ChEBI" id="CHEBI:32364"/>
        <dbReference type="ChEBI" id="CHEBI:57540"/>
        <dbReference type="ChEBI" id="CHEBI:57945"/>
        <dbReference type="ChEBI" id="CHEBI:58859"/>
        <dbReference type="EC" id="1.4.1.24"/>
    </reaction>
</comment>
<dbReference type="InterPro" id="IPR002812">
    <property type="entry name" value="DHQS"/>
</dbReference>
<dbReference type="HAMAP" id="MF_01244">
    <property type="entry name" value="Arch_DHQ_synthase"/>
    <property type="match status" value="1"/>
</dbReference>
<keyword evidence="3 5" id="KW-0520">NAD</keyword>